<keyword evidence="2" id="KW-1185">Reference proteome</keyword>
<dbReference type="Proteomes" id="UP000828390">
    <property type="component" value="Unassembled WGS sequence"/>
</dbReference>
<comment type="caution">
    <text evidence="1">The sequence shown here is derived from an EMBL/GenBank/DDBJ whole genome shotgun (WGS) entry which is preliminary data.</text>
</comment>
<dbReference type="EMBL" id="JAIWYP010000016">
    <property type="protein sequence ID" value="KAH3697292.1"/>
    <property type="molecule type" value="Genomic_DNA"/>
</dbReference>
<protein>
    <submittedName>
        <fullName evidence="1">Uncharacterized protein</fullName>
    </submittedName>
</protein>
<accession>A0A9D3YF66</accession>
<organism evidence="1 2">
    <name type="scientific">Dreissena polymorpha</name>
    <name type="common">Zebra mussel</name>
    <name type="synonym">Mytilus polymorpha</name>
    <dbReference type="NCBI Taxonomy" id="45954"/>
    <lineage>
        <taxon>Eukaryota</taxon>
        <taxon>Metazoa</taxon>
        <taxon>Spiralia</taxon>
        <taxon>Lophotrochozoa</taxon>
        <taxon>Mollusca</taxon>
        <taxon>Bivalvia</taxon>
        <taxon>Autobranchia</taxon>
        <taxon>Heteroconchia</taxon>
        <taxon>Euheterodonta</taxon>
        <taxon>Imparidentia</taxon>
        <taxon>Neoheterodontei</taxon>
        <taxon>Myida</taxon>
        <taxon>Dreissenoidea</taxon>
        <taxon>Dreissenidae</taxon>
        <taxon>Dreissena</taxon>
    </lineage>
</organism>
<reference evidence="1" key="1">
    <citation type="journal article" date="2019" name="bioRxiv">
        <title>The Genome of the Zebra Mussel, Dreissena polymorpha: A Resource for Invasive Species Research.</title>
        <authorList>
            <person name="McCartney M.A."/>
            <person name="Auch B."/>
            <person name="Kono T."/>
            <person name="Mallez S."/>
            <person name="Zhang Y."/>
            <person name="Obille A."/>
            <person name="Becker A."/>
            <person name="Abrahante J.E."/>
            <person name="Garbe J."/>
            <person name="Badalamenti J.P."/>
            <person name="Herman A."/>
            <person name="Mangelson H."/>
            <person name="Liachko I."/>
            <person name="Sullivan S."/>
            <person name="Sone E.D."/>
            <person name="Koren S."/>
            <person name="Silverstein K.A.T."/>
            <person name="Beckman K.B."/>
            <person name="Gohl D.M."/>
        </authorList>
    </citation>
    <scope>NUCLEOTIDE SEQUENCE</scope>
    <source>
        <strain evidence="1">Duluth1</strain>
        <tissue evidence="1">Whole animal</tissue>
    </source>
</reference>
<name>A0A9D3YF66_DREPO</name>
<evidence type="ECO:0000313" key="2">
    <source>
        <dbReference type="Proteomes" id="UP000828390"/>
    </source>
</evidence>
<proteinExistence type="predicted"/>
<gene>
    <name evidence="1" type="ORF">DPMN_084788</name>
</gene>
<evidence type="ECO:0000313" key="1">
    <source>
        <dbReference type="EMBL" id="KAH3697292.1"/>
    </source>
</evidence>
<reference evidence="1" key="2">
    <citation type="submission" date="2020-11" db="EMBL/GenBank/DDBJ databases">
        <authorList>
            <person name="McCartney M.A."/>
            <person name="Auch B."/>
            <person name="Kono T."/>
            <person name="Mallez S."/>
            <person name="Becker A."/>
            <person name="Gohl D.M."/>
            <person name="Silverstein K.A.T."/>
            <person name="Koren S."/>
            <person name="Bechman K.B."/>
            <person name="Herman A."/>
            <person name="Abrahante J.E."/>
            <person name="Garbe J."/>
        </authorList>
    </citation>
    <scope>NUCLEOTIDE SEQUENCE</scope>
    <source>
        <strain evidence="1">Duluth1</strain>
        <tissue evidence="1">Whole animal</tissue>
    </source>
</reference>
<sequence length="64" mass="7051">MRLFSCQPSVRSCGIGVGVALRRDVTVAREIRIRSTQERQGLSTLLFNALVDAAPTDPLIRPLE</sequence>
<dbReference type="AlphaFoldDB" id="A0A9D3YF66"/>